<sequence length="1002" mass="113608">MNNQLQFNRNVPTHPSNLAVRYSCPHAIKIEKLKHSYNELYHCKDVDIRAGHDLSSSVSFSVISEERLSYAVHLAKRDVKRRQFEEHMKDHLRSHPHSSHKCVHARVERKDSKSQDVCHCSHQPSKVDISSSGAKVYIYTSHPGRSDLTVPNSPPTHDPGLQPQPRIEEHKNLWEQKGLLEVQRLQKELSSCIHKIEAVTKKDRLEEVLDPDEEHRIRVRRQEQAVRCARMLYVLQQQVKEIQEELDKLSPHKIKHTKKSWAMSRLAAAHRGAIRALQMFVTQFTDRGEHPVPARCKELGSLIRQLSLCSAKLDTDPSVPDVVIDILQQIEALESLLEKKLSPKKVKKCFTEVRSRFPIGSQRILEKGPTILPKNERRSLVTKETFPQESCRPSVVKRLLDDVCQPNVELPVTQRLESELGVVDEDTLPEEAPFISDHGSGVKDETLTPAKTQAVRKKTSMEHVPFRKKDTSESVRLQQGLHVSERNQPNQPYGKSRLQQTTVSSRLKMNRQPVKDRRAPWIPPNPTSPPASPKCAAWLKVKSSPRDAAKEQSLQQEDTHEESQLGGAAEQEATRLPWPDAESSKRLKELEDLEAKEVERMQKQRLEWLEAETSRRTKELDELKAEEMDRLQKLRYSLPVGSERSCIPGIREQERERAMADKTGFTIWAVGEAALLNFWKPCLESELPGRALLSQLLWAACGDELADKVEATVLERLKPLLIKAQRVNSSVEANSHLKDRLLPSAAAAAAAATSQPAEQASGVSYASRNVHQLDDCLEDAAHELRAMTQDKTLGLETSATLGNRKESPDLETMMLRMEEMEKYQETVRQRYNKIVYADPHLWTHEERTGQNNPVVSERPVAPHPIKITKAATPKDSAVNILLERPCNANSLDESVGTEEESERREARFPSTGEDLQQKEGRTPLFVPPRMRHSIGDYCSRFEQFLRIISHEAIGSFNPWLIAESFSDELVDEALGAVAAELQDVCEDYAEAVFTSEFLEAAA</sequence>
<evidence type="ECO:0008006" key="5">
    <source>
        <dbReference type="Google" id="ProtNLM"/>
    </source>
</evidence>
<dbReference type="AlphaFoldDB" id="A0AAW0HQ08"/>
<reference evidence="3 4" key="1">
    <citation type="journal article" date="2023" name="bioRxiv">
        <title>Conserved and derived expression patterns and positive selection on dental genes reveal complex evolutionary context of ever-growing rodent molars.</title>
        <authorList>
            <person name="Calamari Z.T."/>
            <person name="Song A."/>
            <person name="Cohen E."/>
            <person name="Akter M."/>
            <person name="Roy R.D."/>
            <person name="Hallikas O."/>
            <person name="Christensen M.M."/>
            <person name="Li P."/>
            <person name="Marangoni P."/>
            <person name="Jernvall J."/>
            <person name="Klein O.D."/>
        </authorList>
    </citation>
    <scope>NUCLEOTIDE SEQUENCE [LARGE SCALE GENOMIC DNA]</scope>
    <source>
        <strain evidence="3">V071</strain>
    </source>
</reference>
<feature type="region of interest" description="Disordered" evidence="2">
    <location>
        <begin position="142"/>
        <end position="163"/>
    </location>
</feature>
<feature type="compositionally biased region" description="Polar residues" evidence="2">
    <location>
        <begin position="486"/>
        <end position="507"/>
    </location>
</feature>
<feature type="coiled-coil region" evidence="1">
    <location>
        <begin position="587"/>
        <end position="626"/>
    </location>
</feature>
<organism evidence="3 4">
    <name type="scientific">Myodes glareolus</name>
    <name type="common">Bank vole</name>
    <name type="synonym">Clethrionomys glareolus</name>
    <dbReference type="NCBI Taxonomy" id="447135"/>
    <lineage>
        <taxon>Eukaryota</taxon>
        <taxon>Metazoa</taxon>
        <taxon>Chordata</taxon>
        <taxon>Craniata</taxon>
        <taxon>Vertebrata</taxon>
        <taxon>Euteleostomi</taxon>
        <taxon>Mammalia</taxon>
        <taxon>Eutheria</taxon>
        <taxon>Euarchontoglires</taxon>
        <taxon>Glires</taxon>
        <taxon>Rodentia</taxon>
        <taxon>Myomorpha</taxon>
        <taxon>Muroidea</taxon>
        <taxon>Cricetidae</taxon>
        <taxon>Arvicolinae</taxon>
        <taxon>Myodes</taxon>
    </lineage>
</organism>
<feature type="compositionally biased region" description="Basic and acidic residues" evidence="2">
    <location>
        <begin position="459"/>
        <end position="473"/>
    </location>
</feature>
<dbReference type="PANTHER" id="PTHR15732:SF4">
    <property type="entry name" value="PROTEIN MOONRAKER"/>
    <property type="match status" value="1"/>
</dbReference>
<dbReference type="Pfam" id="PF15718">
    <property type="entry name" value="MNR"/>
    <property type="match status" value="2"/>
</dbReference>
<evidence type="ECO:0000256" key="2">
    <source>
        <dbReference type="SAM" id="MobiDB-lite"/>
    </source>
</evidence>
<dbReference type="GO" id="GO:0034451">
    <property type="term" value="C:centriolar satellite"/>
    <property type="evidence" value="ECO:0007669"/>
    <property type="project" value="TreeGrafter"/>
</dbReference>
<evidence type="ECO:0000256" key="1">
    <source>
        <dbReference type="SAM" id="Coils"/>
    </source>
</evidence>
<accession>A0AAW0HQ08</accession>
<feature type="compositionally biased region" description="Pro residues" evidence="2">
    <location>
        <begin position="521"/>
        <end position="532"/>
    </location>
</feature>
<name>A0AAW0HQ08_MYOGA</name>
<keyword evidence="1" id="KW-0175">Coiled coil</keyword>
<keyword evidence="4" id="KW-1185">Reference proteome</keyword>
<comment type="caution">
    <text evidence="3">The sequence shown here is derived from an EMBL/GenBank/DDBJ whole genome shotgun (WGS) entry which is preliminary data.</text>
</comment>
<evidence type="ECO:0000313" key="4">
    <source>
        <dbReference type="Proteomes" id="UP001488838"/>
    </source>
</evidence>
<feature type="region of interest" description="Disordered" evidence="2">
    <location>
        <begin position="432"/>
        <end position="583"/>
    </location>
</feature>
<gene>
    <name evidence="3" type="ORF">U0070_022473</name>
</gene>
<dbReference type="EMBL" id="JBBHLL010000391">
    <property type="protein sequence ID" value="KAK7804165.1"/>
    <property type="molecule type" value="Genomic_DNA"/>
</dbReference>
<feature type="region of interest" description="Disordered" evidence="2">
    <location>
        <begin position="889"/>
        <end position="920"/>
    </location>
</feature>
<dbReference type="Proteomes" id="UP001488838">
    <property type="component" value="Unassembled WGS sequence"/>
</dbReference>
<dbReference type="GO" id="GO:0007099">
    <property type="term" value="P:centriole replication"/>
    <property type="evidence" value="ECO:0007669"/>
    <property type="project" value="InterPro"/>
</dbReference>
<dbReference type="PANTHER" id="PTHR15732">
    <property type="entry name" value="PROTEIN MOONRAKER"/>
    <property type="match status" value="1"/>
</dbReference>
<protein>
    <recommendedName>
        <fullName evidence="5">Protein moonraker</fullName>
    </recommendedName>
</protein>
<evidence type="ECO:0000313" key="3">
    <source>
        <dbReference type="EMBL" id="KAK7804165.1"/>
    </source>
</evidence>
<dbReference type="GO" id="GO:0071539">
    <property type="term" value="P:protein localization to centrosome"/>
    <property type="evidence" value="ECO:0007669"/>
    <property type="project" value="TreeGrafter"/>
</dbReference>
<dbReference type="InterPro" id="IPR031447">
    <property type="entry name" value="MNR"/>
</dbReference>
<proteinExistence type="predicted"/>